<reference evidence="1" key="1">
    <citation type="submission" date="2016-04" db="EMBL/GenBank/DDBJ databases">
        <authorList>
            <person name="Nguyen H.D."/>
            <person name="Kesanakurti P."/>
            <person name="Cullis J."/>
            <person name="Levesque C.A."/>
            <person name="Hambleton S."/>
        </authorList>
    </citation>
    <scope>NUCLEOTIDE SEQUENCE</scope>
    <source>
        <strain evidence="1">DAOMC 238032</strain>
    </source>
</reference>
<sequence>GGGAGRGAPDHASKNQEGAQVGFGAEKIGEANIGHKLLKIMGWSEGTGIGIIEGGAEPIAATVKTRKGGLGF</sequence>
<reference evidence="1" key="2">
    <citation type="journal article" date="2019" name="IMA Fungus">
        <title>Genome sequencing and comparison of five Tilletia species to identify candidate genes for the detection of regulated species infecting wheat.</title>
        <authorList>
            <person name="Nguyen H.D.T."/>
            <person name="Sultana T."/>
            <person name="Kesanakurti P."/>
            <person name="Hambleton S."/>
        </authorList>
    </citation>
    <scope>NUCLEOTIDE SEQUENCE</scope>
    <source>
        <strain evidence="1">DAOMC 238032</strain>
    </source>
</reference>
<protein>
    <submittedName>
        <fullName evidence="1">Uncharacterized protein</fullName>
    </submittedName>
</protein>
<evidence type="ECO:0000313" key="2">
    <source>
        <dbReference type="Proteomes" id="UP000077671"/>
    </source>
</evidence>
<feature type="non-terminal residue" evidence="1">
    <location>
        <position position="1"/>
    </location>
</feature>
<dbReference type="EMBL" id="LWDD02001449">
    <property type="protein sequence ID" value="KAE8248037.1"/>
    <property type="molecule type" value="Genomic_DNA"/>
</dbReference>
<organism evidence="1 2">
    <name type="scientific">Tilletia caries</name>
    <name type="common">wheat bunt fungus</name>
    <dbReference type="NCBI Taxonomy" id="13290"/>
    <lineage>
        <taxon>Eukaryota</taxon>
        <taxon>Fungi</taxon>
        <taxon>Dikarya</taxon>
        <taxon>Basidiomycota</taxon>
        <taxon>Ustilaginomycotina</taxon>
        <taxon>Exobasidiomycetes</taxon>
        <taxon>Tilletiales</taxon>
        <taxon>Tilletiaceae</taxon>
        <taxon>Tilletia</taxon>
    </lineage>
</organism>
<dbReference type="GO" id="GO:0003676">
    <property type="term" value="F:nucleic acid binding"/>
    <property type="evidence" value="ECO:0007669"/>
    <property type="project" value="InterPro"/>
</dbReference>
<dbReference type="AlphaFoldDB" id="A0A177U7X1"/>
<dbReference type="PANTHER" id="PTHR14195">
    <property type="entry name" value="G PATCH DOMAIN CONTAINING PROTEIN 2"/>
    <property type="match status" value="1"/>
</dbReference>
<proteinExistence type="predicted"/>
<dbReference type="PROSITE" id="PS50174">
    <property type="entry name" value="G_PATCH"/>
    <property type="match status" value="1"/>
</dbReference>
<dbReference type="SMART" id="SM00443">
    <property type="entry name" value="G_patch"/>
    <property type="match status" value="1"/>
</dbReference>
<gene>
    <name evidence="1" type="ORF">A4X03_0g6888</name>
</gene>
<dbReference type="Pfam" id="PF01585">
    <property type="entry name" value="G-patch"/>
    <property type="match status" value="1"/>
</dbReference>
<dbReference type="InterPro" id="IPR000467">
    <property type="entry name" value="G_patch_dom"/>
</dbReference>
<dbReference type="InterPro" id="IPR051189">
    <property type="entry name" value="Splicing_assoc_domain"/>
</dbReference>
<evidence type="ECO:0000313" key="1">
    <source>
        <dbReference type="EMBL" id="KAE8248037.1"/>
    </source>
</evidence>
<comment type="caution">
    <text evidence="1">The sequence shown here is derived from an EMBL/GenBank/DDBJ whole genome shotgun (WGS) entry which is preliminary data.</text>
</comment>
<accession>A0A177U7X1</accession>
<name>A0A177U7X1_9BASI</name>
<dbReference type="Proteomes" id="UP000077671">
    <property type="component" value="Unassembled WGS sequence"/>
</dbReference>